<evidence type="ECO:0000313" key="2">
    <source>
        <dbReference type="Proteomes" id="UP000235965"/>
    </source>
</evidence>
<keyword evidence="2" id="KW-1185">Reference proteome</keyword>
<dbReference type="PANTHER" id="PTHR47510:SF3">
    <property type="entry name" value="ENDO_EXONUCLEASE_PHOSPHATASE DOMAIN-CONTAINING PROTEIN"/>
    <property type="match status" value="1"/>
</dbReference>
<evidence type="ECO:0008006" key="3">
    <source>
        <dbReference type="Google" id="ProtNLM"/>
    </source>
</evidence>
<sequence>MPKKWLKSKHYANKWVTLGIRTSGIRLRFVNRLMKEGNVSEEFRKYYGQYKKIYNKVISEAKKSSNNMRLRTAVNKSGVMWDLIREELGNQKKIKKNFEINTGGVNTQDPKVIANVFNEYYTSIAQKILGGTSSVKNQEANVNAVRYNGNSMFLTPTTELEVAGIIKGLGNKKSPGIDDIPEYVVKKCYPKLTTALTYVINLSLVTGHFPDQLKIAKVKPLYKKGSKTDVANYRPISLISVF</sequence>
<comment type="caution">
    <text evidence="1">The sequence shown here is derived from an EMBL/GenBank/DDBJ whole genome shotgun (WGS) entry which is preliminary data.</text>
</comment>
<dbReference type="AlphaFoldDB" id="A0A2J7QXI0"/>
<organism evidence="1 2">
    <name type="scientific">Cryptotermes secundus</name>
    <dbReference type="NCBI Taxonomy" id="105785"/>
    <lineage>
        <taxon>Eukaryota</taxon>
        <taxon>Metazoa</taxon>
        <taxon>Ecdysozoa</taxon>
        <taxon>Arthropoda</taxon>
        <taxon>Hexapoda</taxon>
        <taxon>Insecta</taxon>
        <taxon>Pterygota</taxon>
        <taxon>Neoptera</taxon>
        <taxon>Polyneoptera</taxon>
        <taxon>Dictyoptera</taxon>
        <taxon>Blattodea</taxon>
        <taxon>Blattoidea</taxon>
        <taxon>Termitoidae</taxon>
        <taxon>Kalotermitidae</taxon>
        <taxon>Cryptotermitinae</taxon>
        <taxon>Cryptotermes</taxon>
    </lineage>
</organism>
<dbReference type="EMBL" id="NEVH01009380">
    <property type="protein sequence ID" value="PNF33292.1"/>
    <property type="molecule type" value="Genomic_DNA"/>
</dbReference>
<evidence type="ECO:0000313" key="1">
    <source>
        <dbReference type="EMBL" id="PNF33292.1"/>
    </source>
</evidence>
<accession>A0A2J7QXI0</accession>
<dbReference type="Proteomes" id="UP000235965">
    <property type="component" value="Unassembled WGS sequence"/>
</dbReference>
<dbReference type="InParanoid" id="A0A2J7QXI0"/>
<dbReference type="PANTHER" id="PTHR47510">
    <property type="entry name" value="REVERSE TRANSCRIPTASE DOMAIN-CONTAINING PROTEIN"/>
    <property type="match status" value="1"/>
</dbReference>
<protein>
    <recommendedName>
        <fullName evidence="3">Reverse transcriptase domain-containing protein</fullName>
    </recommendedName>
</protein>
<reference evidence="1 2" key="1">
    <citation type="submission" date="2017-12" db="EMBL/GenBank/DDBJ databases">
        <title>Hemimetabolous genomes reveal molecular basis of termite eusociality.</title>
        <authorList>
            <person name="Harrison M.C."/>
            <person name="Jongepier E."/>
            <person name="Robertson H.M."/>
            <person name="Arning N."/>
            <person name="Bitard-Feildel T."/>
            <person name="Chao H."/>
            <person name="Childers C.P."/>
            <person name="Dinh H."/>
            <person name="Doddapaneni H."/>
            <person name="Dugan S."/>
            <person name="Gowin J."/>
            <person name="Greiner C."/>
            <person name="Han Y."/>
            <person name="Hu H."/>
            <person name="Hughes D.S.T."/>
            <person name="Huylmans A.-K."/>
            <person name="Kemena C."/>
            <person name="Kremer L.P.M."/>
            <person name="Lee S.L."/>
            <person name="Lopez-Ezquerra A."/>
            <person name="Mallet L."/>
            <person name="Monroy-Kuhn J.M."/>
            <person name="Moser A."/>
            <person name="Murali S.C."/>
            <person name="Muzny D.M."/>
            <person name="Otani S."/>
            <person name="Piulachs M.-D."/>
            <person name="Poelchau M."/>
            <person name="Qu J."/>
            <person name="Schaub F."/>
            <person name="Wada-Katsumata A."/>
            <person name="Worley K.C."/>
            <person name="Xie Q."/>
            <person name="Ylla G."/>
            <person name="Poulsen M."/>
            <person name="Gibbs R.A."/>
            <person name="Schal C."/>
            <person name="Richards S."/>
            <person name="Belles X."/>
            <person name="Korb J."/>
            <person name="Bornberg-Bauer E."/>
        </authorList>
    </citation>
    <scope>NUCLEOTIDE SEQUENCE [LARGE SCALE GENOMIC DNA]</scope>
    <source>
        <tissue evidence="1">Whole body</tissue>
    </source>
</reference>
<dbReference type="OrthoDB" id="445826at2759"/>
<proteinExistence type="predicted"/>
<name>A0A2J7QXI0_9NEOP</name>
<gene>
    <name evidence="1" type="ORF">B7P43_G10125</name>
</gene>